<organism evidence="2 3">
    <name type="scientific">Butyribacter intestini</name>
    <dbReference type="NCBI Taxonomy" id="1703332"/>
    <lineage>
        <taxon>Bacteria</taxon>
        <taxon>Bacillati</taxon>
        <taxon>Bacillota</taxon>
        <taxon>Clostridia</taxon>
        <taxon>Lachnospirales</taxon>
        <taxon>Lachnospiraceae</taxon>
        <taxon>Butyribacter</taxon>
    </lineage>
</organism>
<evidence type="ECO:0000259" key="1">
    <source>
        <dbReference type="SMART" id="SM00481"/>
    </source>
</evidence>
<dbReference type="InterPro" id="IPR003141">
    <property type="entry name" value="Pol/His_phosphatase_N"/>
</dbReference>
<keyword evidence="3" id="KW-1185">Reference proteome</keyword>
<dbReference type="PANTHER" id="PTHR42924">
    <property type="entry name" value="EXONUCLEASE"/>
    <property type="match status" value="1"/>
</dbReference>
<dbReference type="Gene3D" id="3.20.20.140">
    <property type="entry name" value="Metal-dependent hydrolases"/>
    <property type="match status" value="1"/>
</dbReference>
<dbReference type="RefSeq" id="WP_055945703.1">
    <property type="nucleotide sequence ID" value="NZ_JAQDCV010000003.1"/>
</dbReference>
<dbReference type="InterPro" id="IPR016195">
    <property type="entry name" value="Pol/histidinol_Pase-like"/>
</dbReference>
<sequence length="500" mass="57786">METLIYHIENGGSTWQERTVDVSSPIKIMNIKINIPKEYALLCYIIVKDSNGKFRMFREIGYGPRTLIIGNDGMHTTAGGTAGDIPIGRWKFIICAFREYVMQRLGKNSFNVKVTISDDISSVKEPVGEQDWVGNKEFDIDKNYSDESRWYKGDFHTHTRLSDGKETTRSAMKKAEQMGMDFYIPTEHNVLHTGWPEAKVMVVPGVEITTSLGHFNIFGCLGMPGRLTHILKHDGEDRISQEVEYTIREADEKEWLWSINHPFLHIWKWTYFDLKLKNLRLMEIINDPTYEYAKKANEDAISFIDFLWQQGFRVFGLGGSDSHNLIDERYEGADEPSVPGDPATLVYMDGMTPSKLLKAVSKGHVIVARYITMEVYFLFENKKYLPGDRIEITGDSEFENDIVASVTIKINEETYGKNIIPELYLIENGVKREVVLEKRDERTYMADVVTNWHTIDWEWKRFEVLSKDYGFLGYVNPIFHGRKKSKLKTFGEAVQLWRGQ</sequence>
<dbReference type="GO" id="GO:0035312">
    <property type="term" value="F:5'-3' DNA exonuclease activity"/>
    <property type="evidence" value="ECO:0007669"/>
    <property type="project" value="TreeGrafter"/>
</dbReference>
<dbReference type="EMBL" id="LLKB01000006">
    <property type="protein sequence ID" value="KQC84233.1"/>
    <property type="molecule type" value="Genomic_DNA"/>
</dbReference>
<dbReference type="InterPro" id="IPR052018">
    <property type="entry name" value="PHP_domain"/>
</dbReference>
<dbReference type="SUPFAM" id="SSF89550">
    <property type="entry name" value="PHP domain-like"/>
    <property type="match status" value="1"/>
</dbReference>
<accession>A0AAW3JMJ8</accession>
<reference evidence="2 3" key="1">
    <citation type="submission" date="2015-10" db="EMBL/GenBank/DDBJ databases">
        <title>Butyribacter intestini gen. nov., sp. nov., a butyric acid-producing bacterium of the family Lachnospiraceae isolated from the human faeces.</title>
        <authorList>
            <person name="Zou Y."/>
            <person name="Xue W."/>
            <person name="Luo G."/>
            <person name="Lv M."/>
        </authorList>
    </citation>
    <scope>NUCLEOTIDE SEQUENCE [LARGE SCALE GENOMIC DNA]</scope>
    <source>
        <strain evidence="2 3">TF01-11</strain>
    </source>
</reference>
<dbReference type="Proteomes" id="UP000050833">
    <property type="component" value="Unassembled WGS sequence"/>
</dbReference>
<protein>
    <recommendedName>
        <fullName evidence="1">Polymerase/histidinol phosphatase N-terminal domain-containing protein</fullName>
    </recommendedName>
</protein>
<dbReference type="PANTHER" id="PTHR42924:SF3">
    <property type="entry name" value="POLYMERASE_HISTIDINOL PHOSPHATASE N-TERMINAL DOMAIN-CONTAINING PROTEIN"/>
    <property type="match status" value="1"/>
</dbReference>
<feature type="domain" description="Polymerase/histidinol phosphatase N-terminal" evidence="1">
    <location>
        <begin position="153"/>
        <end position="212"/>
    </location>
</feature>
<dbReference type="GO" id="GO:0004534">
    <property type="term" value="F:5'-3' RNA exonuclease activity"/>
    <property type="evidence" value="ECO:0007669"/>
    <property type="project" value="TreeGrafter"/>
</dbReference>
<dbReference type="NCBIfam" id="NF038032">
    <property type="entry name" value="CehA_McbA_metalo"/>
    <property type="match status" value="1"/>
</dbReference>
<evidence type="ECO:0000313" key="2">
    <source>
        <dbReference type="EMBL" id="KQC84233.1"/>
    </source>
</evidence>
<name>A0AAW3JMJ8_9FIRM</name>
<evidence type="ECO:0000313" key="3">
    <source>
        <dbReference type="Proteomes" id="UP000050833"/>
    </source>
</evidence>
<dbReference type="AlphaFoldDB" id="A0AAW3JMJ8"/>
<gene>
    <name evidence="2" type="ORF">APZ18_13045</name>
</gene>
<dbReference type="SMART" id="SM00481">
    <property type="entry name" value="POLIIIAc"/>
    <property type="match status" value="1"/>
</dbReference>
<proteinExistence type="predicted"/>
<comment type="caution">
    <text evidence="2">The sequence shown here is derived from an EMBL/GenBank/DDBJ whole genome shotgun (WGS) entry which is preliminary data.</text>
</comment>